<evidence type="ECO:0000256" key="1">
    <source>
        <dbReference type="SAM" id="Phobius"/>
    </source>
</evidence>
<feature type="transmembrane region" description="Helical" evidence="1">
    <location>
        <begin position="210"/>
        <end position="230"/>
    </location>
</feature>
<feature type="transmembrane region" description="Helical" evidence="1">
    <location>
        <begin position="272"/>
        <end position="289"/>
    </location>
</feature>
<feature type="transmembrane region" description="Helical" evidence="1">
    <location>
        <begin position="171"/>
        <end position="189"/>
    </location>
</feature>
<protein>
    <submittedName>
        <fullName evidence="2">Multidrug resistance efflux transporter family protein</fullName>
    </submittedName>
</protein>
<feature type="transmembrane region" description="Helical" evidence="1">
    <location>
        <begin position="301"/>
        <end position="320"/>
    </location>
</feature>
<comment type="caution">
    <text evidence="2">The sequence shown here is derived from an EMBL/GenBank/DDBJ whole genome shotgun (WGS) entry which is preliminary data.</text>
</comment>
<dbReference type="Pfam" id="PF13536">
    <property type="entry name" value="EmrE"/>
    <property type="match status" value="1"/>
</dbReference>
<keyword evidence="1" id="KW-1133">Transmembrane helix</keyword>
<feature type="transmembrane region" description="Helical" evidence="1">
    <location>
        <begin position="145"/>
        <end position="165"/>
    </location>
</feature>
<gene>
    <name evidence="2" type="ORF">ACFQKB_34575</name>
</gene>
<feature type="transmembrane region" description="Helical" evidence="1">
    <location>
        <begin position="120"/>
        <end position="138"/>
    </location>
</feature>
<feature type="transmembrane region" description="Helical" evidence="1">
    <location>
        <begin position="242"/>
        <end position="260"/>
    </location>
</feature>
<evidence type="ECO:0000313" key="3">
    <source>
        <dbReference type="Proteomes" id="UP001596380"/>
    </source>
</evidence>
<evidence type="ECO:0000313" key="2">
    <source>
        <dbReference type="EMBL" id="MFC6884929.1"/>
    </source>
</evidence>
<keyword evidence="1" id="KW-0812">Transmembrane</keyword>
<dbReference type="Proteomes" id="UP001596380">
    <property type="component" value="Unassembled WGS sequence"/>
</dbReference>
<keyword evidence="3" id="KW-1185">Reference proteome</keyword>
<feature type="transmembrane region" description="Helical" evidence="1">
    <location>
        <begin position="94"/>
        <end position="114"/>
    </location>
</feature>
<feature type="transmembrane region" description="Helical" evidence="1">
    <location>
        <begin position="21"/>
        <end position="41"/>
    </location>
</feature>
<feature type="transmembrane region" description="Helical" evidence="1">
    <location>
        <begin position="61"/>
        <end position="82"/>
    </location>
</feature>
<dbReference type="InterPro" id="IPR032713">
    <property type="entry name" value="EmrE"/>
</dbReference>
<name>A0ABW2CSX0_9ACTN</name>
<dbReference type="EMBL" id="JBHSXS010000032">
    <property type="protein sequence ID" value="MFC6884929.1"/>
    <property type="molecule type" value="Genomic_DNA"/>
</dbReference>
<reference evidence="3" key="1">
    <citation type="journal article" date="2019" name="Int. J. Syst. Evol. Microbiol.">
        <title>The Global Catalogue of Microorganisms (GCM) 10K type strain sequencing project: providing services to taxonomists for standard genome sequencing and annotation.</title>
        <authorList>
            <consortium name="The Broad Institute Genomics Platform"/>
            <consortium name="The Broad Institute Genome Sequencing Center for Infectious Disease"/>
            <person name="Wu L."/>
            <person name="Ma J."/>
        </authorList>
    </citation>
    <scope>NUCLEOTIDE SEQUENCE [LARGE SCALE GENOMIC DNA]</scope>
    <source>
        <strain evidence="3">JCM 3369</strain>
    </source>
</reference>
<accession>A0ABW2CSX0</accession>
<sequence length="324" mass="33091">MGLAGSDPPGGAGAAFGGNGAAAASIGLAVLGALFFSASFIANRVMAVDGGAWEWSASLRFLYSLPIFFVIVAARGGTGPVLRALRARPWQWTVWSTVGFGLFYAPLCLAADLAPGWTVAATWQVTIVCGVLLAPLLYDDERGAIPVRGLALSALILAGVFLTQLGGHGSLSWGMAGGVAVVLVAAVAYPLGNRRTMELAGAGLDTFQRLLAMSIASLPFWLAVGVLGAVRAGPPPSGQLTGTALVAVSSGVIATSLFFAATHRVRRHPFRLAAVEATQAAEVVFVALLEPVITSSAAPGAWSWTGIAAICAGVVLYAFAGRTR</sequence>
<keyword evidence="1" id="KW-0472">Membrane</keyword>
<dbReference type="RefSeq" id="WP_378063884.1">
    <property type="nucleotide sequence ID" value="NZ_JBHSXS010000032.1"/>
</dbReference>
<proteinExistence type="predicted"/>
<organism evidence="2 3">
    <name type="scientific">Actinomadura yumaensis</name>
    <dbReference type="NCBI Taxonomy" id="111807"/>
    <lineage>
        <taxon>Bacteria</taxon>
        <taxon>Bacillati</taxon>
        <taxon>Actinomycetota</taxon>
        <taxon>Actinomycetes</taxon>
        <taxon>Streptosporangiales</taxon>
        <taxon>Thermomonosporaceae</taxon>
        <taxon>Actinomadura</taxon>
    </lineage>
</organism>